<gene>
    <name evidence="1" type="ORF">A4H97_04635</name>
</gene>
<proteinExistence type="predicted"/>
<evidence type="ECO:0000313" key="2">
    <source>
        <dbReference type="Proteomes" id="UP000192610"/>
    </source>
</evidence>
<dbReference type="RefSeq" id="WP_081199827.1">
    <property type="nucleotide sequence ID" value="NZ_FOCZ01000001.1"/>
</dbReference>
<organism evidence="1 2">
    <name type="scientific">Niastella yeongjuensis</name>
    <dbReference type="NCBI Taxonomy" id="354355"/>
    <lineage>
        <taxon>Bacteria</taxon>
        <taxon>Pseudomonadati</taxon>
        <taxon>Bacteroidota</taxon>
        <taxon>Chitinophagia</taxon>
        <taxon>Chitinophagales</taxon>
        <taxon>Chitinophagaceae</taxon>
        <taxon>Niastella</taxon>
    </lineage>
</organism>
<dbReference type="OrthoDB" id="672926at2"/>
<dbReference type="AlphaFoldDB" id="A0A1V9EY75"/>
<protein>
    <submittedName>
        <fullName evidence="1">Uncharacterized protein</fullName>
    </submittedName>
</protein>
<keyword evidence="2" id="KW-1185">Reference proteome</keyword>
<comment type="caution">
    <text evidence="1">The sequence shown here is derived from an EMBL/GenBank/DDBJ whole genome shotgun (WGS) entry which is preliminary data.</text>
</comment>
<evidence type="ECO:0000313" key="1">
    <source>
        <dbReference type="EMBL" id="OQP51103.1"/>
    </source>
</evidence>
<sequence length="85" mass="10316">MNHFLNRPDIYNQPIRLDKENPQEVIKDFFLDFHLSDVRQELWNMVETALTTNHPNYSEGKSRDRLLYFYIQLEQLIEAVYIAKK</sequence>
<dbReference type="EMBL" id="LVXG01000012">
    <property type="protein sequence ID" value="OQP51103.1"/>
    <property type="molecule type" value="Genomic_DNA"/>
</dbReference>
<accession>A0A1V9EY75</accession>
<dbReference type="Proteomes" id="UP000192610">
    <property type="component" value="Unassembled WGS sequence"/>
</dbReference>
<name>A0A1V9EY75_9BACT</name>
<reference evidence="2" key="1">
    <citation type="submission" date="2016-04" db="EMBL/GenBank/DDBJ databases">
        <authorList>
            <person name="Chen L."/>
            <person name="Zhuang W."/>
            <person name="Wang G."/>
        </authorList>
    </citation>
    <scope>NUCLEOTIDE SEQUENCE [LARGE SCALE GENOMIC DNA]</scope>
    <source>
        <strain evidence="2">17621</strain>
    </source>
</reference>